<dbReference type="GO" id="GO:0003676">
    <property type="term" value="F:nucleic acid binding"/>
    <property type="evidence" value="ECO:0007669"/>
    <property type="project" value="InterPro"/>
</dbReference>
<dbReference type="SMART" id="SM00343">
    <property type="entry name" value="ZnF_C2HC"/>
    <property type="match status" value="1"/>
</dbReference>
<organism evidence="3 4">
    <name type="scientific">Cajanus cajan</name>
    <name type="common">Pigeon pea</name>
    <name type="synonym">Cajanus indicus</name>
    <dbReference type="NCBI Taxonomy" id="3821"/>
    <lineage>
        <taxon>Eukaryota</taxon>
        <taxon>Viridiplantae</taxon>
        <taxon>Streptophyta</taxon>
        <taxon>Embryophyta</taxon>
        <taxon>Tracheophyta</taxon>
        <taxon>Spermatophyta</taxon>
        <taxon>Magnoliopsida</taxon>
        <taxon>eudicotyledons</taxon>
        <taxon>Gunneridae</taxon>
        <taxon>Pentapetalae</taxon>
        <taxon>rosids</taxon>
        <taxon>fabids</taxon>
        <taxon>Fabales</taxon>
        <taxon>Fabaceae</taxon>
        <taxon>Papilionoideae</taxon>
        <taxon>50 kb inversion clade</taxon>
        <taxon>NPAAA clade</taxon>
        <taxon>indigoferoid/millettioid clade</taxon>
        <taxon>Phaseoleae</taxon>
        <taxon>Cajanus</taxon>
    </lineage>
</organism>
<dbReference type="InterPro" id="IPR036875">
    <property type="entry name" value="Znf_CCHC_sf"/>
</dbReference>
<name>A0A151UEY7_CAJCA</name>
<dbReference type="InterPro" id="IPR054722">
    <property type="entry name" value="PolX-like_BBD"/>
</dbReference>
<reference evidence="3" key="1">
    <citation type="journal article" date="2012" name="Nat. Biotechnol.">
        <title>Draft genome sequence of pigeonpea (Cajanus cajan), an orphan legume crop of resource-poor farmers.</title>
        <authorList>
            <person name="Varshney R.K."/>
            <person name="Chen W."/>
            <person name="Li Y."/>
            <person name="Bharti A.K."/>
            <person name="Saxena R.K."/>
            <person name="Schlueter J.A."/>
            <person name="Donoghue M.T."/>
            <person name="Azam S."/>
            <person name="Fan G."/>
            <person name="Whaley A.M."/>
            <person name="Farmer A.D."/>
            <person name="Sheridan J."/>
            <person name="Iwata A."/>
            <person name="Tuteja R."/>
            <person name="Penmetsa R.V."/>
            <person name="Wu W."/>
            <person name="Upadhyaya H.D."/>
            <person name="Yang S.P."/>
            <person name="Shah T."/>
            <person name="Saxena K.B."/>
            <person name="Michael T."/>
            <person name="McCombie W.R."/>
            <person name="Yang B."/>
            <person name="Zhang G."/>
            <person name="Yang H."/>
            <person name="Wang J."/>
            <person name="Spillane C."/>
            <person name="Cook D.R."/>
            <person name="May G.D."/>
            <person name="Xu X."/>
            <person name="Jackson S.A."/>
        </authorList>
    </citation>
    <scope>NUCLEOTIDE SEQUENCE [LARGE SCALE GENOMIC DNA]</scope>
</reference>
<keyword evidence="1" id="KW-0863">Zinc-finger</keyword>
<dbReference type="AlphaFoldDB" id="A0A151UEY7"/>
<dbReference type="Pfam" id="PF14223">
    <property type="entry name" value="Retrotran_gag_2"/>
    <property type="match status" value="1"/>
</dbReference>
<dbReference type="Proteomes" id="UP000075243">
    <property type="component" value="Unassembled WGS sequence"/>
</dbReference>
<dbReference type="Gramene" id="C.cajan_48227.t">
    <property type="protein sequence ID" value="C.cajan_48227.t"/>
    <property type="gene ID" value="C.cajan_48227"/>
</dbReference>
<evidence type="ECO:0000313" key="3">
    <source>
        <dbReference type="EMBL" id="KYP77850.1"/>
    </source>
</evidence>
<dbReference type="EMBL" id="AGCT01035390">
    <property type="protein sequence ID" value="KYP77850.1"/>
    <property type="molecule type" value="Genomic_DNA"/>
</dbReference>
<dbReference type="PROSITE" id="PS50158">
    <property type="entry name" value="ZF_CCHC"/>
    <property type="match status" value="1"/>
</dbReference>
<sequence>MNHSESISDFQKRFTHLINHLVELGRKFEEEELNLKVLQCLDRSWKAKVTAIEESKDLTSLTLATLFGKLRKFLRMKRNSPYKFNKKANKKEEESTSSYNCFECGKLGHIKAKCPNLLKKQQEEKKGKKNYKGKRAYIAWEDNDSSTTSDEFEFEENNLCLMARADQDTIWLHMTGDPSKFSSLKLKNEGFVTYGDNNKGKILGHGNIGNSSSSTLIENVLLVEGLKHNLLSISQLSDKGFKIEFDNTCCLICDKLTKEIFIGKRIGNI</sequence>
<dbReference type="Gene3D" id="4.10.60.10">
    <property type="entry name" value="Zinc finger, CCHC-type"/>
    <property type="match status" value="1"/>
</dbReference>
<keyword evidence="1" id="KW-0479">Metal-binding</keyword>
<dbReference type="Pfam" id="PF22936">
    <property type="entry name" value="Pol_BBD"/>
    <property type="match status" value="1"/>
</dbReference>
<evidence type="ECO:0000313" key="4">
    <source>
        <dbReference type="Proteomes" id="UP000075243"/>
    </source>
</evidence>
<proteinExistence type="predicted"/>
<evidence type="ECO:0000259" key="2">
    <source>
        <dbReference type="PROSITE" id="PS50158"/>
    </source>
</evidence>
<gene>
    <name evidence="3" type="ORF">KK1_049255</name>
</gene>
<accession>A0A151UEY7</accession>
<evidence type="ECO:0000256" key="1">
    <source>
        <dbReference type="PROSITE-ProRule" id="PRU00047"/>
    </source>
</evidence>
<keyword evidence="1" id="KW-0862">Zinc</keyword>
<comment type="caution">
    <text evidence="3">The sequence shown here is derived from an EMBL/GenBank/DDBJ whole genome shotgun (WGS) entry which is preliminary data.</text>
</comment>
<protein>
    <submittedName>
        <fullName evidence="3">Retrovirus-related Pol polyprotein from transposon TNT 1-94</fullName>
    </submittedName>
</protein>
<dbReference type="InterPro" id="IPR001878">
    <property type="entry name" value="Znf_CCHC"/>
</dbReference>
<feature type="domain" description="CCHC-type" evidence="2">
    <location>
        <begin position="101"/>
        <end position="116"/>
    </location>
</feature>
<dbReference type="SUPFAM" id="SSF57756">
    <property type="entry name" value="Retrovirus zinc finger-like domains"/>
    <property type="match status" value="1"/>
</dbReference>
<keyword evidence="4" id="KW-1185">Reference proteome</keyword>
<dbReference type="GO" id="GO:0008270">
    <property type="term" value="F:zinc ion binding"/>
    <property type="evidence" value="ECO:0007669"/>
    <property type="project" value="UniProtKB-KW"/>
</dbReference>